<feature type="chain" id="PRO_5020316221" evidence="2">
    <location>
        <begin position="24"/>
        <end position="510"/>
    </location>
</feature>
<feature type="compositionally biased region" description="Low complexity" evidence="1">
    <location>
        <begin position="470"/>
        <end position="485"/>
    </location>
</feature>
<dbReference type="Gene3D" id="3.40.190.10">
    <property type="entry name" value="Periplasmic binding protein-like II"/>
    <property type="match status" value="2"/>
</dbReference>
<feature type="compositionally biased region" description="Basic and acidic residues" evidence="1">
    <location>
        <begin position="364"/>
        <end position="377"/>
    </location>
</feature>
<evidence type="ECO:0000256" key="1">
    <source>
        <dbReference type="SAM" id="MobiDB-lite"/>
    </source>
</evidence>
<evidence type="ECO:0000256" key="2">
    <source>
        <dbReference type="SAM" id="SignalP"/>
    </source>
</evidence>
<feature type="region of interest" description="Disordered" evidence="1">
    <location>
        <begin position="327"/>
        <end position="510"/>
    </location>
</feature>
<dbReference type="RefSeq" id="WP_132544583.1">
    <property type="nucleotide sequence ID" value="NZ_SLWY01000018.1"/>
</dbReference>
<keyword evidence="2" id="KW-0732">Signal</keyword>
<reference evidence="3 4" key="1">
    <citation type="submission" date="2019-03" db="EMBL/GenBank/DDBJ databases">
        <title>Genomic Encyclopedia of Type Strains, Phase IV (KMG-IV): sequencing the most valuable type-strain genomes for metagenomic binning, comparative biology and taxonomic classification.</title>
        <authorList>
            <person name="Goeker M."/>
        </authorList>
    </citation>
    <scope>NUCLEOTIDE SEQUENCE [LARGE SCALE GENOMIC DNA]</scope>
    <source>
        <strain evidence="3 4">DSM 25287</strain>
    </source>
</reference>
<dbReference type="AlphaFoldDB" id="A0A4R2L6I7"/>
<sequence length="510" mass="54576">MSRPLRSLLLSLLLLLAWDPGFAATKSARRAEPAPSGPELVGVIGGGIAGTYARLAADLAVVLDDDSVRVLPVLGRGSVQNLRDLAAVRGIDVAFVQLDVLDALKGEPGFTDLDRRIQYIAKLHNEEFHLLVRGHVNRLSDLTGLKVNFDLADSGTALTARRVFERLGLRVEATYYDQVSALDKLKSGEISGLAYVAGKPVALFQRVRPEDDLHFLPLAYTPELQPSYLPAKLTKADYPNLIASGEEIATLAVGAALVTQAPTRKSPTPQRVTRFVEHLFERFDALRQPGRHPKWREVSLLAQAPGWTRLAAAENWLKANPDKVKAYVEPRPAAPKPEPAKPEARPEATTPQPPAKPEAPAPKPEARPEAGKTEGKPEATNGERPGAKPEARPPEPRPEPPKPEARPEPAPETAKPEARPEPRPESAKPEGKPETRPEAARPEAKPATEAPRPEPKPADKAESKPDAARPDAGTAAPAAAPGATEPRPDTPPAAPAAPAGEAPRPATTPP</sequence>
<feature type="compositionally biased region" description="Pro residues" evidence="1">
    <location>
        <begin position="351"/>
        <end position="363"/>
    </location>
</feature>
<dbReference type="OrthoDB" id="9780180at2"/>
<dbReference type="SUPFAM" id="SSF53850">
    <property type="entry name" value="Periplasmic binding protein-like II"/>
    <property type="match status" value="1"/>
</dbReference>
<dbReference type="Proteomes" id="UP000295765">
    <property type="component" value="Unassembled WGS sequence"/>
</dbReference>
<feature type="compositionally biased region" description="Low complexity" evidence="1">
    <location>
        <begin position="496"/>
        <end position="510"/>
    </location>
</feature>
<feature type="signal peptide" evidence="2">
    <location>
        <begin position="1"/>
        <end position="23"/>
    </location>
</feature>
<dbReference type="EMBL" id="SLWY01000018">
    <property type="protein sequence ID" value="TCO79689.1"/>
    <property type="molecule type" value="Genomic_DNA"/>
</dbReference>
<proteinExistence type="predicted"/>
<protein>
    <submittedName>
        <fullName evidence="3">TRAP transporter TAXI family solute receptor</fullName>
    </submittedName>
</protein>
<evidence type="ECO:0000313" key="3">
    <source>
        <dbReference type="EMBL" id="TCO79689.1"/>
    </source>
</evidence>
<dbReference type="PANTHER" id="PTHR42941:SF1">
    <property type="entry name" value="SLL1037 PROTEIN"/>
    <property type="match status" value="1"/>
</dbReference>
<accession>A0A4R2L6I7</accession>
<feature type="compositionally biased region" description="Basic and acidic residues" evidence="1">
    <location>
        <begin position="385"/>
        <end position="469"/>
    </location>
</feature>
<comment type="caution">
    <text evidence="3">The sequence shown here is derived from an EMBL/GenBank/DDBJ whole genome shotgun (WGS) entry which is preliminary data.</text>
</comment>
<dbReference type="InterPro" id="IPR011852">
    <property type="entry name" value="TRAP_TAXI"/>
</dbReference>
<keyword evidence="4" id="KW-1185">Reference proteome</keyword>
<evidence type="ECO:0000313" key="4">
    <source>
        <dbReference type="Proteomes" id="UP000295765"/>
    </source>
</evidence>
<dbReference type="PRINTS" id="PR01217">
    <property type="entry name" value="PRICHEXTENSN"/>
</dbReference>
<dbReference type="Pfam" id="PF16868">
    <property type="entry name" value="NMT1_3"/>
    <property type="match status" value="1"/>
</dbReference>
<organism evidence="3 4">
    <name type="scientific">Plasticicumulans lactativorans</name>
    <dbReference type="NCBI Taxonomy" id="1133106"/>
    <lineage>
        <taxon>Bacteria</taxon>
        <taxon>Pseudomonadati</taxon>
        <taxon>Pseudomonadota</taxon>
        <taxon>Gammaproteobacteria</taxon>
        <taxon>Candidatus Competibacteraceae</taxon>
        <taxon>Plasticicumulans</taxon>
    </lineage>
</organism>
<dbReference type="PANTHER" id="PTHR42941">
    <property type="entry name" value="SLL1037 PROTEIN"/>
    <property type="match status" value="1"/>
</dbReference>
<gene>
    <name evidence="3" type="ORF">EV699_11875</name>
</gene>
<keyword evidence="3" id="KW-0675">Receptor</keyword>
<name>A0A4R2L6I7_9GAMM</name>